<sequence>MAILLSLPDEILLRVAAVSQITGIDHPAITENYTHGTLHSLALTCKRLYPIAANTLYGAPCLAKVFSDDHKPCAHRLFLFIRTLLRQPCLAEHVRDLTFTTGYGFEEFRDAESWAEMLDQGIKAIWDIGKVSDDWRQRVNDWVQRLEEADDAAWGGLLISICPRLEALTMEILSTAGLDSDRNYGKRYAKGPLAKLFGSSEVLTEPDLSPIPGLQSLKILTLYGHYLNWSWFGLPKLADVQVCRECALPIAPSDSQPSQLKYLELECPTSIFNPRVPHESFRNLIEGLDPRAHPKLRKLQLYFTNCWTRDARWIDEHGVEVEGVEDVDILQYCDQGRCATLLQRISRVAKTLEELFLGLYWDFDADHLDYIAPVGTFAYFDKLKILCVPQELLLGRDYGLPGQVHRPLHAARLLPHSLEEMMIMCPTLHVRTFLQELLDSKANFAAFKKLELYTRSDRGDDYPVIRWDSHAIWQKLRDAGIEIEVTYREIDEKPEWLDRSWEDEAADNVLELSDFLYFL</sequence>
<organism evidence="1 2">
    <name type="scientific">Lophiotrema nucula</name>
    <dbReference type="NCBI Taxonomy" id="690887"/>
    <lineage>
        <taxon>Eukaryota</taxon>
        <taxon>Fungi</taxon>
        <taxon>Dikarya</taxon>
        <taxon>Ascomycota</taxon>
        <taxon>Pezizomycotina</taxon>
        <taxon>Dothideomycetes</taxon>
        <taxon>Pleosporomycetidae</taxon>
        <taxon>Pleosporales</taxon>
        <taxon>Lophiotremataceae</taxon>
        <taxon>Lophiotrema</taxon>
    </lineage>
</organism>
<dbReference type="Proteomes" id="UP000799770">
    <property type="component" value="Unassembled WGS sequence"/>
</dbReference>
<proteinExistence type="predicted"/>
<keyword evidence="2" id="KW-1185">Reference proteome</keyword>
<accession>A0A6A5Z6F6</accession>
<gene>
    <name evidence="1" type="ORF">BDV96DRAFT_104706</name>
</gene>
<dbReference type="AlphaFoldDB" id="A0A6A5Z6F6"/>
<reference evidence="1" key="1">
    <citation type="journal article" date="2020" name="Stud. Mycol.">
        <title>101 Dothideomycetes genomes: a test case for predicting lifestyles and emergence of pathogens.</title>
        <authorList>
            <person name="Haridas S."/>
            <person name="Albert R."/>
            <person name="Binder M."/>
            <person name="Bloem J."/>
            <person name="Labutti K."/>
            <person name="Salamov A."/>
            <person name="Andreopoulos B."/>
            <person name="Baker S."/>
            <person name="Barry K."/>
            <person name="Bills G."/>
            <person name="Bluhm B."/>
            <person name="Cannon C."/>
            <person name="Castanera R."/>
            <person name="Culley D."/>
            <person name="Daum C."/>
            <person name="Ezra D."/>
            <person name="Gonzalez J."/>
            <person name="Henrissat B."/>
            <person name="Kuo A."/>
            <person name="Liang C."/>
            <person name="Lipzen A."/>
            <person name="Lutzoni F."/>
            <person name="Magnuson J."/>
            <person name="Mondo S."/>
            <person name="Nolan M."/>
            <person name="Ohm R."/>
            <person name="Pangilinan J."/>
            <person name="Park H.-J."/>
            <person name="Ramirez L."/>
            <person name="Alfaro M."/>
            <person name="Sun H."/>
            <person name="Tritt A."/>
            <person name="Yoshinaga Y."/>
            <person name="Zwiers L.-H."/>
            <person name="Turgeon B."/>
            <person name="Goodwin S."/>
            <person name="Spatafora J."/>
            <person name="Crous P."/>
            <person name="Grigoriev I."/>
        </authorList>
    </citation>
    <scope>NUCLEOTIDE SEQUENCE</scope>
    <source>
        <strain evidence="1">CBS 627.86</strain>
    </source>
</reference>
<name>A0A6A5Z6F6_9PLEO</name>
<protein>
    <submittedName>
        <fullName evidence="1">Uncharacterized protein</fullName>
    </submittedName>
</protein>
<evidence type="ECO:0000313" key="2">
    <source>
        <dbReference type="Proteomes" id="UP000799770"/>
    </source>
</evidence>
<dbReference type="OrthoDB" id="3750626at2759"/>
<dbReference type="EMBL" id="ML977326">
    <property type="protein sequence ID" value="KAF2113921.1"/>
    <property type="molecule type" value="Genomic_DNA"/>
</dbReference>
<evidence type="ECO:0000313" key="1">
    <source>
        <dbReference type="EMBL" id="KAF2113921.1"/>
    </source>
</evidence>